<protein>
    <submittedName>
        <fullName evidence="1">Uncharacterized protein</fullName>
    </submittedName>
</protein>
<evidence type="ECO:0000313" key="2">
    <source>
        <dbReference type="Proteomes" id="UP001189429"/>
    </source>
</evidence>
<comment type="caution">
    <text evidence="1">The sequence shown here is derived from an EMBL/GenBank/DDBJ whole genome shotgun (WGS) entry which is preliminary data.</text>
</comment>
<proteinExistence type="predicted"/>
<dbReference type="EMBL" id="CAUYUJ010014838">
    <property type="protein sequence ID" value="CAK0846679.1"/>
    <property type="molecule type" value="Genomic_DNA"/>
</dbReference>
<name>A0ABN9TND1_9DINO</name>
<accession>A0ABN9TND1</accession>
<dbReference type="Gene3D" id="3.30.40.220">
    <property type="match status" value="2"/>
</dbReference>
<organism evidence="1 2">
    <name type="scientific">Prorocentrum cordatum</name>
    <dbReference type="NCBI Taxonomy" id="2364126"/>
    <lineage>
        <taxon>Eukaryota</taxon>
        <taxon>Sar</taxon>
        <taxon>Alveolata</taxon>
        <taxon>Dinophyceae</taxon>
        <taxon>Prorocentrales</taxon>
        <taxon>Prorocentraceae</taxon>
        <taxon>Prorocentrum</taxon>
    </lineage>
</organism>
<reference evidence="1" key="1">
    <citation type="submission" date="2023-10" db="EMBL/GenBank/DDBJ databases">
        <authorList>
            <person name="Chen Y."/>
            <person name="Shah S."/>
            <person name="Dougan E. K."/>
            <person name="Thang M."/>
            <person name="Chan C."/>
        </authorList>
    </citation>
    <scope>NUCLEOTIDE SEQUENCE [LARGE SCALE GENOMIC DNA]</scope>
</reference>
<evidence type="ECO:0000313" key="1">
    <source>
        <dbReference type="EMBL" id="CAK0846679.1"/>
    </source>
</evidence>
<sequence>MVLPPPITGGRVARAVAPCIRRAPPGLPVFSLLRFCFVSPEPTRQEFEAQSKICAVTCTRISQEQIAMAQSPPPRSRRPKRLSIVVDPTPAELGHKRCARCGFDKAPNQYHKDRNRKDGHASYCKKCISEAGRQWRNTLRGTVCGLVSNARHSSRARGLSFNMSFEDVLRMLSKQSGLCFYSGIPMECCVPNSHWRMSLERVDNSEGYTVSNCVLIAAEFNSGDASRNKRGVHKVCGTAQWSRQKVSDVFTLRNLSVDCARLERLIGEARSPHCGRQHVGREAWGAEVCASHFYCDQCTEQQGNRPCIDISLHCVGCKRATTFKYNRTLRGNMMRLMVRARSRALKRGHGLDLNLDILLDKLLQQQGRCYYSGVPLQYLTPNSDWRVSLERLDNALGYTATNSVLVAHEFNTSDWSRGKLTHAVRGTAQWSREKVDLVWGGTRTCIAQATSCTALREEGRTKIAKGRPIWLQD</sequence>
<keyword evidence="2" id="KW-1185">Reference proteome</keyword>
<dbReference type="Proteomes" id="UP001189429">
    <property type="component" value="Unassembled WGS sequence"/>
</dbReference>
<gene>
    <name evidence="1" type="ORF">PCOR1329_LOCUS40127</name>
</gene>